<organism evidence="1">
    <name type="scientific">Symploca sp. SIO1C4</name>
    <dbReference type="NCBI Taxonomy" id="2607765"/>
    <lineage>
        <taxon>Bacteria</taxon>
        <taxon>Bacillati</taxon>
        <taxon>Cyanobacteriota</taxon>
        <taxon>Cyanophyceae</taxon>
        <taxon>Coleofasciculales</taxon>
        <taxon>Coleofasciculaceae</taxon>
        <taxon>Symploca</taxon>
    </lineage>
</organism>
<dbReference type="EMBL" id="JAAHFQ010000063">
    <property type="protein sequence ID" value="NER26987.1"/>
    <property type="molecule type" value="Genomic_DNA"/>
</dbReference>
<dbReference type="AlphaFoldDB" id="A0A6B3N5Z3"/>
<name>A0A6B3N5Z3_9CYAN</name>
<gene>
    <name evidence="1" type="ORF">F6J89_04965</name>
</gene>
<proteinExistence type="predicted"/>
<evidence type="ECO:0000313" key="1">
    <source>
        <dbReference type="EMBL" id="NER26987.1"/>
    </source>
</evidence>
<comment type="caution">
    <text evidence="1">The sequence shown here is derived from an EMBL/GenBank/DDBJ whole genome shotgun (WGS) entry which is preliminary data.</text>
</comment>
<protein>
    <submittedName>
        <fullName evidence="1">Uncharacterized protein</fullName>
    </submittedName>
</protein>
<sequence length="115" mass="13049">MARYICSFTVAVSLDLLQDCLRELLESCNFKIVHNTGDYLMAQENPGSVPFTKLVTVEVLIDKSTATAQEVRMNFVIKNEELPLQVDNHCHQMFHTLQEAVATNRHWQLVESIAG</sequence>
<accession>A0A6B3N5Z3</accession>
<reference evidence="1" key="1">
    <citation type="submission" date="2019-11" db="EMBL/GenBank/DDBJ databases">
        <title>Genomic insights into an expanded diversity of filamentous marine cyanobacteria reveals the extraordinary biosynthetic potential of Moorea and Okeania.</title>
        <authorList>
            <person name="Ferreira Leao T."/>
            <person name="Wang M."/>
            <person name="Moss N."/>
            <person name="Da Silva R."/>
            <person name="Sanders J."/>
            <person name="Nurk S."/>
            <person name="Gurevich A."/>
            <person name="Humphrey G."/>
            <person name="Reher R."/>
            <person name="Zhu Q."/>
            <person name="Belda-Ferre P."/>
            <person name="Glukhov E."/>
            <person name="Rex R."/>
            <person name="Dorrestein P.C."/>
            <person name="Knight R."/>
            <person name="Pevzner P."/>
            <person name="Gerwick W.H."/>
            <person name="Gerwick L."/>
        </authorList>
    </citation>
    <scope>NUCLEOTIDE SEQUENCE</scope>
    <source>
        <strain evidence="1">SIO1C4</strain>
    </source>
</reference>